<sequence length="90" mass="10116">MSNNVTSEMAERRMSTSPYYEINKETTGEQLSQTTMSSSEVDVAKTPTSTSPSITYEDLLYYDNNKSPVPDQFNSDLFDVSSQIEKKVAE</sequence>
<dbReference type="EMBL" id="JAMKOV010000005">
    <property type="protein sequence ID" value="KAI8039648.1"/>
    <property type="molecule type" value="Genomic_DNA"/>
</dbReference>
<gene>
    <name evidence="2" type="ORF">M5D96_007068</name>
</gene>
<comment type="caution">
    <text evidence="2">The sequence shown here is derived from an EMBL/GenBank/DDBJ whole genome shotgun (WGS) entry which is preliminary data.</text>
</comment>
<reference evidence="2" key="1">
    <citation type="journal article" date="2023" name="Genome Biol. Evol.">
        <title>Long-read-based Genome Assembly of Drosophila gunungcola Reveals Fewer Chemosensory Genes in Flower-breeding Species.</title>
        <authorList>
            <person name="Negi A."/>
            <person name="Liao B.Y."/>
            <person name="Yeh S.D."/>
        </authorList>
    </citation>
    <scope>NUCLEOTIDE SEQUENCE</scope>
    <source>
        <strain evidence="2">Sukarami</strain>
    </source>
</reference>
<organism evidence="2 3">
    <name type="scientific">Drosophila gunungcola</name>
    <name type="common">fruit fly</name>
    <dbReference type="NCBI Taxonomy" id="103775"/>
    <lineage>
        <taxon>Eukaryota</taxon>
        <taxon>Metazoa</taxon>
        <taxon>Ecdysozoa</taxon>
        <taxon>Arthropoda</taxon>
        <taxon>Hexapoda</taxon>
        <taxon>Insecta</taxon>
        <taxon>Pterygota</taxon>
        <taxon>Neoptera</taxon>
        <taxon>Endopterygota</taxon>
        <taxon>Diptera</taxon>
        <taxon>Brachycera</taxon>
        <taxon>Muscomorpha</taxon>
        <taxon>Ephydroidea</taxon>
        <taxon>Drosophilidae</taxon>
        <taxon>Drosophila</taxon>
        <taxon>Sophophora</taxon>
    </lineage>
</organism>
<keyword evidence="3" id="KW-1185">Reference proteome</keyword>
<evidence type="ECO:0000313" key="3">
    <source>
        <dbReference type="Proteomes" id="UP001059596"/>
    </source>
</evidence>
<evidence type="ECO:0000256" key="1">
    <source>
        <dbReference type="SAM" id="MobiDB-lite"/>
    </source>
</evidence>
<accession>A0A9P9YMC7</accession>
<name>A0A9P9YMC7_9MUSC</name>
<dbReference type="Proteomes" id="UP001059596">
    <property type="component" value="Unassembled WGS sequence"/>
</dbReference>
<feature type="region of interest" description="Disordered" evidence="1">
    <location>
        <begin position="27"/>
        <end position="53"/>
    </location>
</feature>
<protein>
    <submittedName>
        <fullName evidence="2">Uncharacterized protein</fullName>
    </submittedName>
</protein>
<proteinExistence type="predicted"/>
<feature type="compositionally biased region" description="Polar residues" evidence="1">
    <location>
        <begin position="28"/>
        <end position="53"/>
    </location>
</feature>
<evidence type="ECO:0000313" key="2">
    <source>
        <dbReference type="EMBL" id="KAI8039648.1"/>
    </source>
</evidence>
<dbReference type="AlphaFoldDB" id="A0A9P9YMC7"/>